<dbReference type="InterPro" id="IPR050425">
    <property type="entry name" value="NAD(P)_dehydrat-like"/>
</dbReference>
<name>A0A8S0T675_OLEEU</name>
<dbReference type="Gene3D" id="3.40.50.720">
    <property type="entry name" value="NAD(P)-binding Rossmann-like Domain"/>
    <property type="match status" value="1"/>
</dbReference>
<dbReference type="PANTHER" id="PTHR10366:SF776">
    <property type="entry name" value="NAD(P)-BINDING ROSSMANN-FOLD SUPERFAMILY PROTEIN"/>
    <property type="match status" value="1"/>
</dbReference>
<dbReference type="GO" id="GO:0016616">
    <property type="term" value="F:oxidoreductase activity, acting on the CH-OH group of donors, NAD or NADP as acceptor"/>
    <property type="evidence" value="ECO:0007669"/>
    <property type="project" value="TreeGrafter"/>
</dbReference>
<comment type="caution">
    <text evidence="4">The sequence shown here is derived from an EMBL/GenBank/DDBJ whole genome shotgun (WGS) entry which is preliminary data.</text>
</comment>
<evidence type="ECO:0000259" key="3">
    <source>
        <dbReference type="Pfam" id="PF01370"/>
    </source>
</evidence>
<feature type="domain" description="NAD-dependent epimerase/dehydratase" evidence="3">
    <location>
        <begin position="22"/>
        <end position="258"/>
    </location>
</feature>
<dbReference type="InterPro" id="IPR036291">
    <property type="entry name" value="NAD(P)-bd_dom_sf"/>
</dbReference>
<dbReference type="FunFam" id="3.40.50.720:FF:000382">
    <property type="entry name" value="NAD(P)-binding Rossmann-fold superfamily protein"/>
    <property type="match status" value="1"/>
</dbReference>
<keyword evidence="1" id="KW-0521">NADP</keyword>
<evidence type="ECO:0000313" key="4">
    <source>
        <dbReference type="EMBL" id="CAA2999358.1"/>
    </source>
</evidence>
<gene>
    <name evidence="4" type="ORF">OLEA9_A037019</name>
</gene>
<dbReference type="InterPro" id="IPR001509">
    <property type="entry name" value="Epimerase_deHydtase"/>
</dbReference>
<dbReference type="SUPFAM" id="SSF51735">
    <property type="entry name" value="NAD(P)-binding Rossmann-fold domains"/>
    <property type="match status" value="1"/>
</dbReference>
<organism evidence="4 5">
    <name type="scientific">Olea europaea subsp. europaea</name>
    <dbReference type="NCBI Taxonomy" id="158383"/>
    <lineage>
        <taxon>Eukaryota</taxon>
        <taxon>Viridiplantae</taxon>
        <taxon>Streptophyta</taxon>
        <taxon>Embryophyta</taxon>
        <taxon>Tracheophyta</taxon>
        <taxon>Spermatophyta</taxon>
        <taxon>Magnoliopsida</taxon>
        <taxon>eudicotyledons</taxon>
        <taxon>Gunneridae</taxon>
        <taxon>Pentapetalae</taxon>
        <taxon>asterids</taxon>
        <taxon>lamiids</taxon>
        <taxon>Lamiales</taxon>
        <taxon>Oleaceae</taxon>
        <taxon>Oleeae</taxon>
        <taxon>Olea</taxon>
    </lineage>
</organism>
<dbReference type="Gramene" id="OE9A037019T2">
    <property type="protein sequence ID" value="OE9A037019C2"/>
    <property type="gene ID" value="OE9A037019"/>
</dbReference>
<sequence>MRQSKGVSVCSICVSTATNNTVCVTGAGGFVASWLVKLLLSKGYTVHGTVRNPADDKNVHLRNLDNVVGKLELFKADLLDYDSISAAIKGCNGVFHVASPVPPASVPNPEVELIEPAVKGTLNVLKACSEANVGRVVYVSSSAAVVMNPNRPKGEVIDETCWSDREYCRSSNNWYHLSKTLAESEAWEYAKRSGLDVVTVCPTGVFGPMLQNTANSSSLVLIKLLKGYEEVENKTQLIVDVRDVAEALKLVYEKPQAEGRYICSAYMLKTKDIVEELRKIYPDYKYPKRFTEGAERRNLSSGKLQRLGLKYRPLEETLVDSVESYKQTGVLD</sequence>
<keyword evidence="2" id="KW-0560">Oxidoreductase</keyword>
<evidence type="ECO:0000313" key="5">
    <source>
        <dbReference type="Proteomes" id="UP000594638"/>
    </source>
</evidence>
<dbReference type="CDD" id="cd08958">
    <property type="entry name" value="FR_SDR_e"/>
    <property type="match status" value="1"/>
</dbReference>
<accession>A0A8S0T675</accession>
<dbReference type="AlphaFoldDB" id="A0A8S0T675"/>
<evidence type="ECO:0000256" key="1">
    <source>
        <dbReference type="ARBA" id="ARBA00022857"/>
    </source>
</evidence>
<reference evidence="4 5" key="1">
    <citation type="submission" date="2019-12" db="EMBL/GenBank/DDBJ databases">
        <authorList>
            <person name="Alioto T."/>
            <person name="Alioto T."/>
            <person name="Gomez Garrido J."/>
        </authorList>
    </citation>
    <scope>NUCLEOTIDE SEQUENCE [LARGE SCALE GENOMIC DNA]</scope>
</reference>
<dbReference type="PANTHER" id="PTHR10366">
    <property type="entry name" value="NAD DEPENDENT EPIMERASE/DEHYDRATASE"/>
    <property type="match status" value="1"/>
</dbReference>
<dbReference type="Pfam" id="PF01370">
    <property type="entry name" value="Epimerase"/>
    <property type="match status" value="1"/>
</dbReference>
<proteinExistence type="predicted"/>
<keyword evidence="5" id="KW-1185">Reference proteome</keyword>
<dbReference type="EMBL" id="CACTIH010005630">
    <property type="protein sequence ID" value="CAA2999358.1"/>
    <property type="molecule type" value="Genomic_DNA"/>
</dbReference>
<dbReference type="Proteomes" id="UP000594638">
    <property type="component" value="Unassembled WGS sequence"/>
</dbReference>
<protein>
    <submittedName>
        <fullName evidence="4">Cinnamoyl- reductase 2-like</fullName>
    </submittedName>
</protein>
<evidence type="ECO:0000256" key="2">
    <source>
        <dbReference type="ARBA" id="ARBA00023002"/>
    </source>
</evidence>
<dbReference type="OrthoDB" id="2735536at2759"/>